<name>A0ABZ1HPL5_STRPH</name>
<keyword evidence="4" id="KW-1185">Reference proteome</keyword>
<proteinExistence type="inferred from homology"/>
<dbReference type="EMBL" id="CP109135">
    <property type="protein sequence ID" value="WSD20548.1"/>
    <property type="molecule type" value="Genomic_DNA"/>
</dbReference>
<protein>
    <submittedName>
        <fullName evidence="3">Universal stress protein</fullName>
    </submittedName>
</protein>
<dbReference type="InterPro" id="IPR006015">
    <property type="entry name" value="Universal_stress_UspA"/>
</dbReference>
<feature type="domain" description="UspA" evidence="2">
    <location>
        <begin position="143"/>
        <end position="275"/>
    </location>
</feature>
<evidence type="ECO:0000313" key="3">
    <source>
        <dbReference type="EMBL" id="WSD20548.1"/>
    </source>
</evidence>
<evidence type="ECO:0000256" key="1">
    <source>
        <dbReference type="ARBA" id="ARBA00008791"/>
    </source>
</evidence>
<accession>A0ABZ1HPL5</accession>
<sequence>MERTIVVGIDGSACSRVAVDWAVGEARLRGLPLGVAHVSSLSAEEALAIWPYCREPAPDALVKALAEDHPALRIEGVDLTGETVPALLSAGTRADLVVLGMRGAGGFAGLAVGSVAHGVAALGNRPVVLVPDRAAVGGRSPRAVTVGIDARRPAAAALSFAFDAAERRGALLRVVHAWRLPSSAEQWMPFALPEEDRGAWEDQEVQQLSDVLRPWREKHPHVRVNEDVRLKSPSSALVQASACAELLVVGRTGTSLGPTLHAVVDHTECPVAVVPS</sequence>
<dbReference type="InterPro" id="IPR014729">
    <property type="entry name" value="Rossmann-like_a/b/a_fold"/>
</dbReference>
<evidence type="ECO:0000313" key="4">
    <source>
        <dbReference type="Proteomes" id="UP001340816"/>
    </source>
</evidence>
<gene>
    <name evidence="3" type="ORF">OHB35_48970</name>
</gene>
<dbReference type="PANTHER" id="PTHR46268:SF6">
    <property type="entry name" value="UNIVERSAL STRESS PROTEIN UP12"/>
    <property type="match status" value="1"/>
</dbReference>
<evidence type="ECO:0000259" key="2">
    <source>
        <dbReference type="Pfam" id="PF00582"/>
    </source>
</evidence>
<organism evidence="3 4">
    <name type="scientific">Streptomyces phaeochromogenes</name>
    <dbReference type="NCBI Taxonomy" id="1923"/>
    <lineage>
        <taxon>Bacteria</taxon>
        <taxon>Bacillati</taxon>
        <taxon>Actinomycetota</taxon>
        <taxon>Actinomycetes</taxon>
        <taxon>Kitasatosporales</taxon>
        <taxon>Streptomycetaceae</taxon>
        <taxon>Streptomyces</taxon>
        <taxon>Streptomyces phaeochromogenes group</taxon>
    </lineage>
</organism>
<dbReference type="SUPFAM" id="SSF52402">
    <property type="entry name" value="Adenine nucleotide alpha hydrolases-like"/>
    <property type="match status" value="2"/>
</dbReference>
<dbReference type="Proteomes" id="UP001340816">
    <property type="component" value="Chromosome"/>
</dbReference>
<reference evidence="3 4" key="1">
    <citation type="submission" date="2022-10" db="EMBL/GenBank/DDBJ databases">
        <title>The complete genomes of actinobacterial strains from the NBC collection.</title>
        <authorList>
            <person name="Joergensen T.S."/>
            <person name="Alvarez Arevalo M."/>
            <person name="Sterndorff E.B."/>
            <person name="Faurdal D."/>
            <person name="Vuksanovic O."/>
            <person name="Mourched A.-S."/>
            <person name="Charusanti P."/>
            <person name="Shaw S."/>
            <person name="Blin K."/>
            <person name="Weber T."/>
        </authorList>
    </citation>
    <scope>NUCLEOTIDE SEQUENCE [LARGE SCALE GENOMIC DNA]</scope>
    <source>
        <strain evidence="3 4">NBC 01752</strain>
    </source>
</reference>
<dbReference type="PANTHER" id="PTHR46268">
    <property type="entry name" value="STRESS RESPONSE PROTEIN NHAX"/>
    <property type="match status" value="1"/>
</dbReference>
<dbReference type="InterPro" id="IPR006016">
    <property type="entry name" value="UspA"/>
</dbReference>
<dbReference type="Pfam" id="PF00582">
    <property type="entry name" value="Usp"/>
    <property type="match status" value="2"/>
</dbReference>
<dbReference type="RefSeq" id="WP_326762215.1">
    <property type="nucleotide sequence ID" value="NZ_CP109135.1"/>
</dbReference>
<dbReference type="PRINTS" id="PR01438">
    <property type="entry name" value="UNVRSLSTRESS"/>
</dbReference>
<comment type="similarity">
    <text evidence="1">Belongs to the universal stress protein A family.</text>
</comment>
<feature type="domain" description="UspA" evidence="2">
    <location>
        <begin position="3"/>
        <end position="131"/>
    </location>
</feature>
<dbReference type="Gene3D" id="3.40.50.620">
    <property type="entry name" value="HUPs"/>
    <property type="match status" value="2"/>
</dbReference>